<dbReference type="InterPro" id="IPR004437">
    <property type="entry name" value="ParB/RepB/Spo0J"/>
</dbReference>
<dbReference type="GO" id="GO:0007059">
    <property type="term" value="P:chromosome segregation"/>
    <property type="evidence" value="ECO:0007669"/>
    <property type="project" value="UniProtKB-KW"/>
</dbReference>
<gene>
    <name evidence="4" type="ORF">HV832_14415</name>
</gene>
<accession>A0A850QHF8</accession>
<dbReference type="RefSeq" id="WP_176804555.1">
    <property type="nucleotide sequence ID" value="NZ_JABXYJ010000008.1"/>
</dbReference>
<dbReference type="Gene3D" id="3.90.1530.10">
    <property type="entry name" value="Conserved hypothetical protein from pyrococcus furiosus pfu- 392566-001, ParB domain"/>
    <property type="match status" value="1"/>
</dbReference>
<dbReference type="AlphaFoldDB" id="A0A850QHF8"/>
<reference evidence="4 5" key="1">
    <citation type="submission" date="2020-06" db="EMBL/GenBank/DDBJ databases">
        <authorList>
            <person name="Qiu C."/>
            <person name="Liu Z."/>
        </authorList>
    </citation>
    <scope>NUCLEOTIDE SEQUENCE [LARGE SCALE GENOMIC DNA]</scope>
    <source>
        <strain evidence="4 5">EM 1</strain>
    </source>
</reference>
<dbReference type="Pfam" id="PF02195">
    <property type="entry name" value="ParB_N"/>
    <property type="match status" value="1"/>
</dbReference>
<dbReference type="PANTHER" id="PTHR33375">
    <property type="entry name" value="CHROMOSOME-PARTITIONING PROTEIN PARB-RELATED"/>
    <property type="match status" value="1"/>
</dbReference>
<dbReference type="EMBL" id="JABXYJ010000008">
    <property type="protein sequence ID" value="NVO79021.1"/>
    <property type="molecule type" value="Genomic_DNA"/>
</dbReference>
<evidence type="ECO:0000259" key="3">
    <source>
        <dbReference type="SMART" id="SM00470"/>
    </source>
</evidence>
<proteinExistence type="inferred from homology"/>
<organism evidence="4 5">
    <name type="scientific">Undibacterium oligocarboniphilum</name>
    <dbReference type="NCBI Taxonomy" id="666702"/>
    <lineage>
        <taxon>Bacteria</taxon>
        <taxon>Pseudomonadati</taxon>
        <taxon>Pseudomonadota</taxon>
        <taxon>Betaproteobacteria</taxon>
        <taxon>Burkholderiales</taxon>
        <taxon>Oxalobacteraceae</taxon>
        <taxon>Undibacterium</taxon>
    </lineage>
</organism>
<dbReference type="NCBIfam" id="TIGR00180">
    <property type="entry name" value="parB_part"/>
    <property type="match status" value="1"/>
</dbReference>
<keyword evidence="5" id="KW-1185">Reference proteome</keyword>
<dbReference type="InterPro" id="IPR050336">
    <property type="entry name" value="Chromosome_partition/occlusion"/>
</dbReference>
<dbReference type="SUPFAM" id="SSF110849">
    <property type="entry name" value="ParB/Sulfiredoxin"/>
    <property type="match status" value="1"/>
</dbReference>
<evidence type="ECO:0000313" key="4">
    <source>
        <dbReference type="EMBL" id="NVO79021.1"/>
    </source>
</evidence>
<evidence type="ECO:0000256" key="2">
    <source>
        <dbReference type="ARBA" id="ARBA00022829"/>
    </source>
</evidence>
<dbReference type="InterPro" id="IPR036086">
    <property type="entry name" value="ParB/Sulfiredoxin_sf"/>
</dbReference>
<dbReference type="Pfam" id="PF17762">
    <property type="entry name" value="HTH_ParB"/>
    <property type="match status" value="1"/>
</dbReference>
<evidence type="ECO:0000313" key="5">
    <source>
        <dbReference type="Proteomes" id="UP000588051"/>
    </source>
</evidence>
<dbReference type="Proteomes" id="UP000588051">
    <property type="component" value="Unassembled WGS sequence"/>
</dbReference>
<sequence>MASKAEKLRLNASNAKDVASKYDSTVRLLNSGNEIVQVKKTAFSEPIPTENKSHNLQDIPDLHKLQSDSLSIPKMAPYFAKVPYEKIDANPFNARQVYHPEKVHQKALEIQAEGQLQPGIATIRNGRYVLAAGHYRWKGIGVAKYPTMDLMIHENLTDQDLYRISFKENSEREDQSAIDNALSWKSLLDQNLFQNQTEIAESTGISLPNVNKTLKILELPQAVVDFCREKGVQYFPLGSMYQLVLISKLTDTQTILEIAEKIYKGELSNTAIEEMRKTLEHPKQRKKKENPRQYEIVSDNQKCGYIKDFGSGKIMLQVNIADPVKRAEILNDLKSKFEVH</sequence>
<name>A0A850QHF8_9BURK</name>
<dbReference type="SUPFAM" id="SSF109709">
    <property type="entry name" value="KorB DNA-binding domain-like"/>
    <property type="match status" value="1"/>
</dbReference>
<feature type="domain" description="ParB-like N-terminal" evidence="3">
    <location>
        <begin position="80"/>
        <end position="170"/>
    </location>
</feature>
<dbReference type="GO" id="GO:0003677">
    <property type="term" value="F:DNA binding"/>
    <property type="evidence" value="ECO:0007669"/>
    <property type="project" value="InterPro"/>
</dbReference>
<comment type="similarity">
    <text evidence="1">Belongs to the ParB family.</text>
</comment>
<dbReference type="InterPro" id="IPR003115">
    <property type="entry name" value="ParB_N"/>
</dbReference>
<dbReference type="InterPro" id="IPR041468">
    <property type="entry name" value="HTH_ParB/Spo0J"/>
</dbReference>
<evidence type="ECO:0000256" key="1">
    <source>
        <dbReference type="ARBA" id="ARBA00006295"/>
    </source>
</evidence>
<dbReference type="Gene3D" id="1.10.10.2830">
    <property type="match status" value="1"/>
</dbReference>
<dbReference type="SMART" id="SM00470">
    <property type="entry name" value="ParB"/>
    <property type="match status" value="1"/>
</dbReference>
<keyword evidence="2" id="KW-0159">Chromosome partition</keyword>
<dbReference type="GO" id="GO:0005694">
    <property type="term" value="C:chromosome"/>
    <property type="evidence" value="ECO:0007669"/>
    <property type="project" value="TreeGrafter"/>
</dbReference>
<comment type="caution">
    <text evidence="4">The sequence shown here is derived from an EMBL/GenBank/DDBJ whole genome shotgun (WGS) entry which is preliminary data.</text>
</comment>
<protein>
    <submittedName>
        <fullName evidence="4">ParB/RepB/Spo0J family partition protein</fullName>
    </submittedName>
</protein>
<dbReference type="PANTHER" id="PTHR33375:SF1">
    <property type="entry name" value="CHROMOSOME-PARTITIONING PROTEIN PARB-RELATED"/>
    <property type="match status" value="1"/>
</dbReference>